<protein>
    <submittedName>
        <fullName evidence="1">Uncharacterized protein</fullName>
    </submittedName>
</protein>
<dbReference type="HOGENOM" id="CLU_204513_0_0_0"/>
<reference evidence="1 2" key="1">
    <citation type="submission" date="2009-02" db="EMBL/GenBank/DDBJ databases">
        <title>The Genome Sequence of Fusobacterium sp. 3_1_5R.</title>
        <authorList>
            <consortium name="The Broad Institute Genome Sequencing Platform"/>
            <person name="Ward D."/>
            <person name="Young S.K."/>
            <person name="Kodira C.D."/>
            <person name="Zeng Q."/>
            <person name="Koehrsen M."/>
            <person name="Alvarado L."/>
            <person name="Berlin A."/>
            <person name="Borenstein D."/>
            <person name="Chen Z."/>
            <person name="Engels R."/>
            <person name="Freedman E."/>
            <person name="Gellesch M."/>
            <person name="Goldberg J."/>
            <person name="Griggs A."/>
            <person name="Gujja S."/>
            <person name="Heiman D."/>
            <person name="Hepburn T."/>
            <person name="Howarth C."/>
            <person name="Jen D."/>
            <person name="Larson L."/>
            <person name="Lewis B."/>
            <person name="Mehta T."/>
            <person name="Park D."/>
            <person name="Pearson M."/>
            <person name="Roberts A."/>
            <person name="Saif S."/>
            <person name="Shea T."/>
            <person name="Shenoy N."/>
            <person name="Sisk P."/>
            <person name="Stolte C."/>
            <person name="Sykes S."/>
            <person name="Walk T."/>
            <person name="White J."/>
            <person name="Yandava C."/>
            <person name="Allen-Vercoe E."/>
            <person name="Strauss J."/>
            <person name="Ambrose C."/>
            <person name="Lander E."/>
            <person name="Nusbaum C."/>
            <person name="Galagan J."/>
            <person name="Birren B."/>
        </authorList>
    </citation>
    <scope>NUCLEOTIDE SEQUENCE [LARGE SCALE GENOMIC DNA]</scope>
    <source>
        <strain evidence="1 2">3_1_5R</strain>
    </source>
</reference>
<dbReference type="AlphaFoldDB" id="E5BHY6"/>
<gene>
    <name evidence="1" type="ORF">FSBG_01606</name>
</gene>
<evidence type="ECO:0000313" key="2">
    <source>
        <dbReference type="Proteomes" id="UP000002975"/>
    </source>
</evidence>
<dbReference type="EMBL" id="GG657974">
    <property type="protein sequence ID" value="EFS22109.1"/>
    <property type="molecule type" value="Genomic_DNA"/>
</dbReference>
<accession>E5BHY6</accession>
<dbReference type="RefSeq" id="WP_008802170.1">
    <property type="nucleotide sequence ID" value="NZ_GG657974.1"/>
</dbReference>
<evidence type="ECO:0000313" key="1">
    <source>
        <dbReference type="EMBL" id="EFS22109.1"/>
    </source>
</evidence>
<proteinExistence type="predicted"/>
<dbReference type="BioCyc" id="FSP469605-HMP:GTSP-1649-MONOMER"/>
<dbReference type="OrthoDB" id="89258at2"/>
<name>E5BHY6_9FUSO</name>
<organism evidence="1 2">
    <name type="scientific">Fusobacterium gonidiaformans 3-1-5R</name>
    <dbReference type="NCBI Taxonomy" id="469605"/>
    <lineage>
        <taxon>Bacteria</taxon>
        <taxon>Fusobacteriati</taxon>
        <taxon>Fusobacteriota</taxon>
        <taxon>Fusobacteriia</taxon>
        <taxon>Fusobacteriales</taxon>
        <taxon>Fusobacteriaceae</taxon>
        <taxon>Fusobacterium</taxon>
    </lineage>
</organism>
<sequence length="68" mass="8472">MEDLKLKRGTSFIEFYYRGLSITNSKELAAYIKINKWYFDRAKPEVQEQFRRLYRIYKKQEKKNEKKN</sequence>
<keyword evidence="2" id="KW-1185">Reference proteome</keyword>
<dbReference type="Proteomes" id="UP000002975">
    <property type="component" value="Unassembled WGS sequence"/>
</dbReference>